<dbReference type="PANTHER" id="PTHR47331">
    <property type="entry name" value="PHD-TYPE DOMAIN-CONTAINING PROTEIN"/>
    <property type="match status" value="1"/>
</dbReference>
<dbReference type="eggNOG" id="KOG0017">
    <property type="taxonomic scope" value="Eukaryota"/>
</dbReference>
<sequence length="2247" mass="252802">MPVLKKFVFSKLGSKLPTIAIMNKSPIQLFKRKATLAANKAEASITAAVTLLAMADEDIGANNLSNTINSLEDCKKKMDECETDIQTIIDEDPSATQEEKDITEKSLRDHLVSAKFPQLLEGIAETTDSLLERLDSFDSDGSTWRGNTTAQSDRAPAGSNQQSAPKTSQATQKSAQDVSTQQRMDKMEETLSRVLSLLENSGRNDSGHTNSSSSSSNSGSMPHSHGTSPTSTGTGNASRTPHFPTNPQPFGSNPGFNPNFNAGFNNGCNTGFNNGSNPGGNTRFNTGYNPRANMFNNNNGFNQSNPVAGNQRMSREELEMHIRLEQAKSSFLTSSMSALKPFSGEACDYPTFMAQFDALVHNNSFADVQMKQTILTNLLPSALAREHQTTEISEEKYQMIRHNLERQFNRNYSQFNLMRKDIERITFPADNLEKLQSALNTYSTLAYKLQSFGVNPNDRFFIAALADKLPNELRRAAMKMLSYGQPSLNDVMNKIYDIVATETGAGKSSPKLSLGYDENYVNSIAINAVSKSQARTWQTSAKSKGAKAKSSFVAPSKEKPCRYCDEDDHCAAECKIPYEQKRKAVQKKELCYNCLSEKHTVVECKSKFNCVNCQKRHFTESSAASNINFQTPQPSITLNTIQVSNDEGDEDKSDPCSTNSFVEEDDSIKLLPSTLVCNTFTTAEQFTQLLDAFDIDVDPQLQEPMRMKVYKVSDTQAQLPFIQLHTPTGGTLLALVDTGAQTSIISTQAAEKLQLQIVGRRKMLYSGFISQTPERWCTFYRLELLDLSGNSWTTCLPSYDQMSITFSAPEHTLEDQSFIKRNGLDCEGVTNLQDFDGQKIDMILGNNVLNKVKDIQKANTFYLPSRRAIEHLLIGFVHHPPILDDSFVPIDRNKPLSISDDTKEIWINTISIEDVTTAPADEDNSNNVSTRKLDRLLERLWTLDVLGLMPPTVKDSKDALNADLISEFKKSAIMDKDNKIYVTWPFNGRQDELKNNFPVAKIRLQSLLERQLAKIEDRKEYHDIITKQVEEGIVEEIALSSKSTGPEYYIPHRVVVKEDSLTTKLRIVLDASSHMKNELSLNDCLHPGPSILQPILGIMIRSRLSKFLLMSDIQRAFHQVRIQEQVRDVTKFLWIADPNKGFTEDNLRAFRFTRLPFGVSSSPFLLAVTILRYLEINENSLNERIKENLYVDNVILTSNDEEDIKECYKQSKAIFNLMHMNLREYLSNSPSVMGEVAERDRHPDHVCKLLGHQWNSTSDTIIVKIAKPPKGVPTKKQLVAFSARNYDPSGIITPIIVPVKQLISSMWSRDIKWKEKIPEDLVPAWNAIKEQFTDTTYSIPRQLTTNYDFSSAQLIVFCDASKAHYATAAYIRYGYKDDTFTSGLIFSKSRIRPSNGGSEYTIPRMELMALEIGSNAAVNLAKELHMDLKDVVLFSDSTCCLFWVLSKVNNNYGSKWVSNRVQKIHKNILELQRLKLEPTVRYVPSEQNPADIASRGCSLKELRDNKLWHYGPEFLRQPETSWPKKLDNTPADPYEFRKQAAETGLVPELSTYALGVQSVVNKVSNSVPQHAIPYERTYSIHKLTIWMTRALQWICRLIQLRNKRHPDKPIQFKDNLLALFWSAFEAKDPLGEADLVRKLIIKCHYKDAEERFNEFPPQRLFPILHEDGSWRYKTRFSDSSDSRLKEDMRFPIIIISNHPLAKLLVYESHEKLQHQGIQDVISDIHQRYWIEHLGRIVRAVRAHCFLCQRKHGKTFKYNFNRILPASRTTFVGPFQFVGLDYIGPLQYKRSDGQGKLWILLVSCIFTRAVHLEVVPDNTTVSFINGLRRFISRRGAPQFILSDNAPLFKLAYSIINEDLKTIVNENEELTSFLAQKQIKIKLITPLSPWQGGAYERLVGLVKNVIQKVLSKEIRSFLEMETLVIDTEGIINSRPVTPNKRAEEDAPAIRPCDFLNPGVQLALPEKVDSVFGVIKPGETEKLTRSLLEGLGKAKEDLWDQFALSYFQTLRELKEDGANHSAQTPKPGMIVLVESAKTKSRHHWPLGRIISVSRSMDGAPRSVLVKCGKHILEKPVNQLVPLEDPGDNEDETKISVPQLPPTTSYPRITLPQQDQESLQTPPAQSTSQPDAPVQPKKKRGRPPKSKTTSSAPQPTPSASSISTTPKESQEASAQAGDRVQATAKPASAPRHRVFLPRSAKASTQAQVSTDLANDDGTSTFLQNVDPPSPGSVAAVVHYNHDLQRCLHVIA</sequence>
<feature type="region of interest" description="Disordered" evidence="7">
    <location>
        <begin position="138"/>
        <end position="187"/>
    </location>
</feature>
<dbReference type="InterPro" id="IPR012337">
    <property type="entry name" value="RNaseH-like_sf"/>
</dbReference>
<dbReference type="InterPro" id="IPR001584">
    <property type="entry name" value="Integrase_cat-core"/>
</dbReference>
<dbReference type="PROSITE" id="PS50994">
    <property type="entry name" value="INTEGRASE"/>
    <property type="match status" value="1"/>
</dbReference>
<dbReference type="SMART" id="SM00343">
    <property type="entry name" value="ZnF_C2HC"/>
    <property type="match status" value="2"/>
</dbReference>
<evidence type="ECO:0000256" key="4">
    <source>
        <dbReference type="ARBA" id="ARBA00022759"/>
    </source>
</evidence>
<organism evidence="10">
    <name type="scientific">Caenorhabditis brenneri</name>
    <name type="common">Nematode worm</name>
    <dbReference type="NCBI Taxonomy" id="135651"/>
    <lineage>
        <taxon>Eukaryota</taxon>
        <taxon>Metazoa</taxon>
        <taxon>Ecdysozoa</taxon>
        <taxon>Nematoda</taxon>
        <taxon>Chromadorea</taxon>
        <taxon>Rhabditida</taxon>
        <taxon>Rhabditina</taxon>
        <taxon>Rhabditomorpha</taxon>
        <taxon>Rhabditoidea</taxon>
        <taxon>Rhabditidae</taxon>
        <taxon>Peloderinae</taxon>
        <taxon>Caenorhabditis</taxon>
    </lineage>
</organism>
<feature type="region of interest" description="Disordered" evidence="7">
    <location>
        <begin position="200"/>
        <end position="258"/>
    </location>
</feature>
<dbReference type="InterPro" id="IPR005312">
    <property type="entry name" value="DUF1759"/>
</dbReference>
<dbReference type="GO" id="GO:0003676">
    <property type="term" value="F:nucleic acid binding"/>
    <property type="evidence" value="ECO:0007669"/>
    <property type="project" value="InterPro"/>
</dbReference>
<accession>G0M952</accession>
<protein>
    <recommendedName>
        <fullName evidence="8">Integrase catalytic domain-containing protein</fullName>
    </recommendedName>
</protein>
<feature type="region of interest" description="Disordered" evidence="7">
    <location>
        <begin position="2075"/>
        <end position="2203"/>
    </location>
</feature>
<evidence type="ECO:0000256" key="1">
    <source>
        <dbReference type="ARBA" id="ARBA00022679"/>
    </source>
</evidence>
<dbReference type="Pfam" id="PF03564">
    <property type="entry name" value="DUF1759"/>
    <property type="match status" value="1"/>
</dbReference>
<feature type="compositionally biased region" description="Polar residues" evidence="7">
    <location>
        <begin position="236"/>
        <end position="245"/>
    </location>
</feature>
<evidence type="ECO:0000256" key="5">
    <source>
        <dbReference type="ARBA" id="ARBA00022801"/>
    </source>
</evidence>
<feature type="domain" description="Integrase catalytic" evidence="8">
    <location>
        <begin position="1769"/>
        <end position="1957"/>
    </location>
</feature>
<dbReference type="InterPro" id="IPR043128">
    <property type="entry name" value="Rev_trsase/Diguanyl_cyclase"/>
</dbReference>
<dbReference type="SUPFAM" id="SSF50630">
    <property type="entry name" value="Acid proteases"/>
    <property type="match status" value="1"/>
</dbReference>
<feature type="compositionally biased region" description="Polar residues" evidence="7">
    <location>
        <begin position="2098"/>
        <end position="2126"/>
    </location>
</feature>
<evidence type="ECO:0000256" key="6">
    <source>
        <dbReference type="ARBA" id="ARBA00022918"/>
    </source>
</evidence>
<dbReference type="GO" id="GO:0042575">
    <property type="term" value="C:DNA polymerase complex"/>
    <property type="evidence" value="ECO:0007669"/>
    <property type="project" value="UniProtKB-ARBA"/>
</dbReference>
<evidence type="ECO:0000313" key="10">
    <source>
        <dbReference type="Proteomes" id="UP000008068"/>
    </source>
</evidence>
<evidence type="ECO:0000256" key="7">
    <source>
        <dbReference type="SAM" id="MobiDB-lite"/>
    </source>
</evidence>
<dbReference type="Proteomes" id="UP000008068">
    <property type="component" value="Unassembled WGS sequence"/>
</dbReference>
<dbReference type="STRING" id="135651.G0M952"/>
<keyword evidence="10" id="KW-1185">Reference proteome</keyword>
<keyword evidence="2" id="KW-0548">Nucleotidyltransferase</keyword>
<evidence type="ECO:0000256" key="2">
    <source>
        <dbReference type="ARBA" id="ARBA00022695"/>
    </source>
</evidence>
<dbReference type="OrthoDB" id="5920214at2759"/>
<feature type="compositionally biased region" description="Low complexity" evidence="7">
    <location>
        <begin position="2142"/>
        <end position="2163"/>
    </location>
</feature>
<dbReference type="InterPro" id="IPR000477">
    <property type="entry name" value="RT_dom"/>
</dbReference>
<dbReference type="InterPro" id="IPR008042">
    <property type="entry name" value="Retrotrans_Pao"/>
</dbReference>
<dbReference type="Pfam" id="PF05380">
    <property type="entry name" value="Peptidase_A17"/>
    <property type="match status" value="1"/>
</dbReference>
<dbReference type="InterPro" id="IPR001969">
    <property type="entry name" value="Aspartic_peptidase_AS"/>
</dbReference>
<feature type="compositionally biased region" description="Low complexity" evidence="7">
    <location>
        <begin position="248"/>
        <end position="258"/>
    </location>
</feature>
<dbReference type="Pfam" id="PF18701">
    <property type="entry name" value="DUF5641"/>
    <property type="match status" value="1"/>
</dbReference>
<keyword evidence="3" id="KW-0540">Nuclease</keyword>
<gene>
    <name evidence="9" type="ORF">CAEBREN_32755</name>
</gene>
<dbReference type="Gene3D" id="3.30.70.270">
    <property type="match status" value="1"/>
</dbReference>
<dbReference type="InterPro" id="IPR041588">
    <property type="entry name" value="Integrase_H2C2"/>
</dbReference>
<keyword evidence="1" id="KW-0808">Transferase</keyword>
<dbReference type="InterPro" id="IPR036397">
    <property type="entry name" value="RNaseH_sf"/>
</dbReference>
<dbReference type="GO" id="GO:0006508">
    <property type="term" value="P:proteolysis"/>
    <property type="evidence" value="ECO:0007669"/>
    <property type="project" value="InterPro"/>
</dbReference>
<keyword evidence="5" id="KW-0378">Hydrolase</keyword>
<reference evidence="10" key="1">
    <citation type="submission" date="2011-07" db="EMBL/GenBank/DDBJ databases">
        <authorList>
            <consortium name="Caenorhabditis brenneri Sequencing and Analysis Consortium"/>
            <person name="Wilson R.K."/>
        </authorList>
    </citation>
    <scope>NUCLEOTIDE SEQUENCE [LARGE SCALE GENOMIC DNA]</scope>
    <source>
        <strain evidence="10">PB2801</strain>
    </source>
</reference>
<feature type="compositionally biased region" description="Low complexity" evidence="7">
    <location>
        <begin position="207"/>
        <end position="235"/>
    </location>
</feature>
<dbReference type="InParanoid" id="G0M952"/>
<evidence type="ECO:0000313" key="9">
    <source>
        <dbReference type="EMBL" id="EGT30843.1"/>
    </source>
</evidence>
<dbReference type="GO" id="GO:0015074">
    <property type="term" value="P:DNA integration"/>
    <property type="evidence" value="ECO:0007669"/>
    <property type="project" value="InterPro"/>
</dbReference>
<dbReference type="eggNOG" id="KOG4379">
    <property type="taxonomic scope" value="Eukaryota"/>
</dbReference>
<dbReference type="GO" id="GO:0008270">
    <property type="term" value="F:zinc ion binding"/>
    <property type="evidence" value="ECO:0007669"/>
    <property type="project" value="InterPro"/>
</dbReference>
<dbReference type="GO" id="GO:0004190">
    <property type="term" value="F:aspartic-type endopeptidase activity"/>
    <property type="evidence" value="ECO:0007669"/>
    <property type="project" value="InterPro"/>
</dbReference>
<dbReference type="SUPFAM" id="SSF56672">
    <property type="entry name" value="DNA/RNA polymerases"/>
    <property type="match status" value="1"/>
</dbReference>
<dbReference type="GO" id="GO:0004519">
    <property type="term" value="F:endonuclease activity"/>
    <property type="evidence" value="ECO:0007669"/>
    <property type="project" value="UniProtKB-KW"/>
</dbReference>
<dbReference type="SUPFAM" id="SSF53098">
    <property type="entry name" value="Ribonuclease H-like"/>
    <property type="match status" value="1"/>
</dbReference>
<dbReference type="PANTHER" id="PTHR47331:SF5">
    <property type="entry name" value="RIBONUCLEASE H"/>
    <property type="match status" value="1"/>
</dbReference>
<dbReference type="Pfam" id="PF00078">
    <property type="entry name" value="RVT_1"/>
    <property type="match status" value="1"/>
</dbReference>
<dbReference type="InterPro" id="IPR001878">
    <property type="entry name" value="Znf_CCHC"/>
</dbReference>
<dbReference type="InterPro" id="IPR021109">
    <property type="entry name" value="Peptidase_aspartic_dom_sf"/>
</dbReference>
<dbReference type="HOGENOM" id="CLU_000526_5_1_1"/>
<dbReference type="GO" id="GO:0003964">
    <property type="term" value="F:RNA-directed DNA polymerase activity"/>
    <property type="evidence" value="ECO:0007669"/>
    <property type="project" value="UniProtKB-KW"/>
</dbReference>
<dbReference type="InterPro" id="IPR043502">
    <property type="entry name" value="DNA/RNA_pol_sf"/>
</dbReference>
<evidence type="ECO:0000259" key="8">
    <source>
        <dbReference type="PROSITE" id="PS50994"/>
    </source>
</evidence>
<evidence type="ECO:0000256" key="3">
    <source>
        <dbReference type="ARBA" id="ARBA00022722"/>
    </source>
</evidence>
<dbReference type="InterPro" id="IPR040676">
    <property type="entry name" value="DUF5641"/>
</dbReference>
<keyword evidence="4" id="KW-0255">Endonuclease</keyword>
<dbReference type="Gene3D" id="3.10.10.10">
    <property type="entry name" value="HIV Type 1 Reverse Transcriptase, subunit A, domain 1"/>
    <property type="match status" value="1"/>
</dbReference>
<dbReference type="PROSITE" id="PS00141">
    <property type="entry name" value="ASP_PROTEASE"/>
    <property type="match status" value="1"/>
</dbReference>
<feature type="compositionally biased region" description="Basic residues" evidence="7">
    <location>
        <begin position="2132"/>
        <end position="2141"/>
    </location>
</feature>
<dbReference type="EMBL" id="GL379787">
    <property type="protein sequence ID" value="EGT30843.1"/>
    <property type="molecule type" value="Genomic_DNA"/>
</dbReference>
<keyword evidence="6" id="KW-0695">RNA-directed DNA polymerase</keyword>
<dbReference type="Gene3D" id="3.30.420.10">
    <property type="entry name" value="Ribonuclease H-like superfamily/Ribonuclease H"/>
    <property type="match status" value="2"/>
</dbReference>
<name>G0M952_CAEBE</name>
<proteinExistence type="predicted"/>
<dbReference type="Pfam" id="PF17921">
    <property type="entry name" value="Integrase_H2C2"/>
    <property type="match status" value="1"/>
</dbReference>
<dbReference type="Gene3D" id="2.40.70.10">
    <property type="entry name" value="Acid Proteases"/>
    <property type="match status" value="1"/>
</dbReference>
<feature type="compositionally biased region" description="Polar residues" evidence="7">
    <location>
        <begin position="139"/>
        <end position="182"/>
    </location>
</feature>